<feature type="transmembrane region" description="Helical" evidence="1">
    <location>
        <begin position="414"/>
        <end position="436"/>
    </location>
</feature>
<dbReference type="PANTHER" id="PTHR36851:SF1">
    <property type="entry name" value="GLYCO_TRANS_2-LIKE DOMAIN-CONTAINING PROTEIN"/>
    <property type="match status" value="1"/>
</dbReference>
<evidence type="ECO:0008006" key="4">
    <source>
        <dbReference type="Google" id="ProtNLM"/>
    </source>
</evidence>
<keyword evidence="1" id="KW-0472">Membrane</keyword>
<comment type="caution">
    <text evidence="2">The sequence shown here is derived from an EMBL/GenBank/DDBJ whole genome shotgun (WGS) entry which is preliminary data.</text>
</comment>
<evidence type="ECO:0000256" key="1">
    <source>
        <dbReference type="SAM" id="Phobius"/>
    </source>
</evidence>
<organism evidence="2 3">
    <name type="scientific">Candidatus Blackburnbacteria bacterium RIFCSPHIGHO2_12_FULL_41_13b</name>
    <dbReference type="NCBI Taxonomy" id="1797517"/>
    <lineage>
        <taxon>Bacteria</taxon>
        <taxon>Candidatus Blackburniibacteriota</taxon>
    </lineage>
</organism>
<feature type="transmembrane region" description="Helical" evidence="1">
    <location>
        <begin position="383"/>
        <end position="402"/>
    </location>
</feature>
<accession>A0A1G1V6J6</accession>
<evidence type="ECO:0000313" key="2">
    <source>
        <dbReference type="EMBL" id="OGY10941.1"/>
    </source>
</evidence>
<keyword evidence="1" id="KW-1133">Transmembrane helix</keyword>
<dbReference type="SUPFAM" id="SSF53448">
    <property type="entry name" value="Nucleotide-diphospho-sugar transferases"/>
    <property type="match status" value="1"/>
</dbReference>
<dbReference type="Proteomes" id="UP000178272">
    <property type="component" value="Unassembled WGS sequence"/>
</dbReference>
<dbReference type="AlphaFoldDB" id="A0A1G1V6J6"/>
<evidence type="ECO:0000313" key="3">
    <source>
        <dbReference type="Proteomes" id="UP000178272"/>
    </source>
</evidence>
<feature type="transmembrane region" description="Helical" evidence="1">
    <location>
        <begin position="457"/>
        <end position="476"/>
    </location>
</feature>
<sequence length="496" mass="57690">MRDFILRHEKGVQRALEILPGFFSWNMILFPYWGILIIPHVVAYFVLLFDVYWFYQSITTAITASIAHLRVQASKKFDWKGEAKSFQDWDKVQHFVVISTYKEPLHVLQRTVASLANQDLPTKQIHLVLGMETKEDERARTEKAKHLKKEFGHLFGSFLVTIHTLVSGEVVGKSSNERYAALEAKREILVKKKIDIKYATVTSCDADHTYHPKHFSCLTYKFLDDPDRYHKFWQSAVFFYSNIWRLPPPTRVVNRMSSIWNLAQLPRRDRLVNAQNYSLSFKLLDETGYWDADLIPEDYHIFFKAFYKSGGKVEVEALYLPLLADAPEGDNWIQAIKNQYLQYQRWAWGVSDDPYVIKNYLLTPGVSFFTKSYRLLALFRDHFLWPVNWFIITLGLSVPVLLNPEFARTTLGYTLPGLSSIILTVSLSFLVVMIFIESYHRPAAPKGYAQWKVFLSPLEFLLLPIVGFVLSALPGLDAHTRLMLGKYMEYRVTEKK</sequence>
<keyword evidence="1" id="KW-0812">Transmembrane</keyword>
<dbReference type="InterPro" id="IPR029044">
    <property type="entry name" value="Nucleotide-diphossugar_trans"/>
</dbReference>
<name>A0A1G1V6J6_9BACT</name>
<protein>
    <recommendedName>
        <fullName evidence="4">Glycosyltransferase 2-like domain-containing protein</fullName>
    </recommendedName>
</protein>
<gene>
    <name evidence="2" type="ORF">A3F61_01995</name>
</gene>
<dbReference type="EMBL" id="MHCA01000047">
    <property type="protein sequence ID" value="OGY10941.1"/>
    <property type="molecule type" value="Genomic_DNA"/>
</dbReference>
<dbReference type="PANTHER" id="PTHR36851">
    <property type="entry name" value="UNNAMED PRODUCT"/>
    <property type="match status" value="1"/>
</dbReference>
<dbReference type="STRING" id="1797517.A3F61_01995"/>
<dbReference type="Gene3D" id="3.90.550.10">
    <property type="entry name" value="Spore Coat Polysaccharide Biosynthesis Protein SpsA, Chain A"/>
    <property type="match status" value="1"/>
</dbReference>
<proteinExistence type="predicted"/>
<reference evidence="2 3" key="1">
    <citation type="journal article" date="2016" name="Nat. Commun.">
        <title>Thousands of microbial genomes shed light on interconnected biogeochemical processes in an aquifer system.</title>
        <authorList>
            <person name="Anantharaman K."/>
            <person name="Brown C.T."/>
            <person name="Hug L.A."/>
            <person name="Sharon I."/>
            <person name="Castelle C.J."/>
            <person name="Probst A.J."/>
            <person name="Thomas B.C."/>
            <person name="Singh A."/>
            <person name="Wilkins M.J."/>
            <person name="Karaoz U."/>
            <person name="Brodie E.L."/>
            <person name="Williams K.H."/>
            <person name="Hubbard S.S."/>
            <person name="Banfield J.F."/>
        </authorList>
    </citation>
    <scope>NUCLEOTIDE SEQUENCE [LARGE SCALE GENOMIC DNA]</scope>
</reference>
<feature type="transmembrane region" description="Helical" evidence="1">
    <location>
        <begin position="21"/>
        <end position="47"/>
    </location>
</feature>